<evidence type="ECO:0000259" key="2">
    <source>
        <dbReference type="Pfam" id="PF15477"/>
    </source>
</evidence>
<feature type="compositionally biased region" description="Basic residues" evidence="1">
    <location>
        <begin position="180"/>
        <end position="193"/>
    </location>
</feature>
<protein>
    <recommendedName>
        <fullName evidence="2">Small acidic protein-like domain-containing protein</fullName>
    </recommendedName>
</protein>
<feature type="region of interest" description="Disordered" evidence="1">
    <location>
        <begin position="1"/>
        <end position="214"/>
    </location>
</feature>
<dbReference type="EMBL" id="VVIM01000011">
    <property type="protein sequence ID" value="KAB0791019.1"/>
    <property type="molecule type" value="Genomic_DNA"/>
</dbReference>
<gene>
    <name evidence="3" type="ORF">PPYR_02819</name>
</gene>
<organism evidence="3 4">
    <name type="scientific">Photinus pyralis</name>
    <name type="common">Common eastern firefly</name>
    <name type="synonym">Lampyris pyralis</name>
    <dbReference type="NCBI Taxonomy" id="7054"/>
    <lineage>
        <taxon>Eukaryota</taxon>
        <taxon>Metazoa</taxon>
        <taxon>Ecdysozoa</taxon>
        <taxon>Arthropoda</taxon>
        <taxon>Hexapoda</taxon>
        <taxon>Insecta</taxon>
        <taxon>Pterygota</taxon>
        <taxon>Neoptera</taxon>
        <taxon>Endopterygota</taxon>
        <taxon>Coleoptera</taxon>
        <taxon>Polyphaga</taxon>
        <taxon>Elateriformia</taxon>
        <taxon>Elateroidea</taxon>
        <taxon>Lampyridae</taxon>
        <taxon>Lampyrinae</taxon>
        <taxon>Photinus</taxon>
    </lineage>
</organism>
<dbReference type="InterPro" id="IPR028124">
    <property type="entry name" value="SMAP_dom"/>
</dbReference>
<feature type="compositionally biased region" description="Basic and acidic residues" evidence="1">
    <location>
        <begin position="54"/>
        <end position="179"/>
    </location>
</feature>
<dbReference type="Pfam" id="PF15477">
    <property type="entry name" value="SMAP"/>
    <property type="match status" value="1"/>
</dbReference>
<dbReference type="InParanoid" id="A0A5N4A145"/>
<dbReference type="Proteomes" id="UP000327044">
    <property type="component" value="Unassembled WGS sequence"/>
</dbReference>
<dbReference type="PANTHER" id="PTHR22426">
    <property type="entry name" value="ARGININE_SERINE-RICH COILED-COIL PROTEIN 2"/>
    <property type="match status" value="1"/>
</dbReference>
<evidence type="ECO:0000256" key="1">
    <source>
        <dbReference type="SAM" id="MobiDB-lite"/>
    </source>
</evidence>
<evidence type="ECO:0000313" key="3">
    <source>
        <dbReference type="EMBL" id="KAB0791019.1"/>
    </source>
</evidence>
<feature type="compositionally biased region" description="Acidic residues" evidence="1">
    <location>
        <begin position="30"/>
        <end position="43"/>
    </location>
</feature>
<dbReference type="OrthoDB" id="1928974at2759"/>
<comment type="caution">
    <text evidence="3">The sequence shown here is derived from an EMBL/GenBank/DDBJ whole genome shotgun (WGS) entry which is preliminary data.</text>
</comment>
<reference evidence="3 4" key="1">
    <citation type="journal article" date="2018" name="Elife">
        <title>Firefly genomes illuminate parallel origins of bioluminescence in beetles.</title>
        <authorList>
            <person name="Fallon T.R."/>
            <person name="Lower S.E."/>
            <person name="Chang C.H."/>
            <person name="Bessho-Uehara M."/>
            <person name="Martin G.J."/>
            <person name="Bewick A.J."/>
            <person name="Behringer M."/>
            <person name="Debat H.J."/>
            <person name="Wong I."/>
            <person name="Day J.C."/>
            <person name="Suvorov A."/>
            <person name="Silva C.J."/>
            <person name="Stanger-Hall K.F."/>
            <person name="Hall D.W."/>
            <person name="Schmitz R.J."/>
            <person name="Nelson D.R."/>
            <person name="Lewis S.M."/>
            <person name="Shigenobu S."/>
            <person name="Bybee S.M."/>
            <person name="Larracuente A.M."/>
            <person name="Oba Y."/>
            <person name="Weng J.K."/>
        </authorList>
    </citation>
    <scope>NUCLEOTIDE SEQUENCE [LARGE SCALE GENOMIC DNA]</scope>
    <source>
        <strain evidence="3">1611_PpyrPB1</strain>
        <tissue evidence="3">Whole body</tissue>
    </source>
</reference>
<dbReference type="PANTHER" id="PTHR22426:SF2">
    <property type="entry name" value="ARGININE_SERINE-RICH COILED-COIL PROTEIN 2"/>
    <property type="match status" value="1"/>
</dbReference>
<dbReference type="AlphaFoldDB" id="A0A5N4A145"/>
<keyword evidence="4" id="KW-1185">Reference proteome</keyword>
<feature type="compositionally biased region" description="Basic and acidic residues" evidence="1">
    <location>
        <begin position="194"/>
        <end position="214"/>
    </location>
</feature>
<feature type="domain" description="Small acidic protein-like" evidence="2">
    <location>
        <begin position="290"/>
        <end position="358"/>
    </location>
</feature>
<evidence type="ECO:0000313" key="4">
    <source>
        <dbReference type="Proteomes" id="UP000327044"/>
    </source>
</evidence>
<proteinExistence type="predicted"/>
<accession>A0A5N4A145</accession>
<sequence>MESLIGYGSDDDYDDHSHSRKQHSSQADANYEEVQMDLSEDSNDSAKFDKRRQSKDYHSKYKDDVPKEKDKYKYEHARSSPKYQDSRGKDPSRDRRRSRDREDRRSRDREDRRSRDREDRRSRDREDRRSRDREDRRSWEDDRDHKRDRSRDEKARYRDNRRSKDDYKEDRHTYRASSRERHRSRSPKRSKRSSSRERVRGGYSKRFDRSGNKMDRLEKLGIDLKPGAESAGSSVEVAGDKAQDKDRFFMPGITGRFTEQIQRRKMLWQKKDAAAPAIVTAPPTQTQKVWQNTTFAQDTDGKVANKFKRLMGIRGSQPGATKPANDSLRKQEEMFTSMEAQYEVARTATHTMRGVGLGFGAFQR</sequence>
<name>A0A5N4A145_PHOPY</name>